<dbReference type="AlphaFoldDB" id="A0A8J6E598"/>
<gene>
    <name evidence="1" type="ORF">GDO78_021041</name>
</gene>
<name>A0A8J6E598_ELECQ</name>
<dbReference type="EMBL" id="WNTK01058472">
    <property type="protein sequence ID" value="KAG9460554.1"/>
    <property type="molecule type" value="Genomic_DNA"/>
</dbReference>
<protein>
    <submittedName>
        <fullName evidence="1">Uncharacterized protein</fullName>
    </submittedName>
</protein>
<keyword evidence="2" id="KW-1185">Reference proteome</keyword>
<reference evidence="1" key="1">
    <citation type="thesis" date="2020" institute="ProQuest LLC" country="789 East Eisenhower Parkway, Ann Arbor, MI, USA">
        <title>Comparative Genomics and Chromosome Evolution.</title>
        <authorList>
            <person name="Mudd A.B."/>
        </authorList>
    </citation>
    <scope>NUCLEOTIDE SEQUENCE</scope>
    <source>
        <strain evidence="1">HN-11 Male</strain>
        <tissue evidence="1">Kidney and liver</tissue>
    </source>
</reference>
<comment type="caution">
    <text evidence="1">The sequence shown here is derived from an EMBL/GenBank/DDBJ whole genome shotgun (WGS) entry which is preliminary data.</text>
</comment>
<evidence type="ECO:0000313" key="1">
    <source>
        <dbReference type="EMBL" id="KAG9460554.1"/>
    </source>
</evidence>
<dbReference type="Proteomes" id="UP000770717">
    <property type="component" value="Unassembled WGS sequence"/>
</dbReference>
<proteinExistence type="predicted"/>
<evidence type="ECO:0000313" key="2">
    <source>
        <dbReference type="Proteomes" id="UP000770717"/>
    </source>
</evidence>
<sequence>MDAPFKEGEDASEERYSGEPIQTIICAPADSYPPVWVESYSLIHLQPTIFTKPFCTSIAACRGSVNVAVKVCRCLMGSHKA</sequence>
<accession>A0A8J6E598</accession>
<organism evidence="1 2">
    <name type="scientific">Eleutherodactylus coqui</name>
    <name type="common">Puerto Rican coqui</name>
    <dbReference type="NCBI Taxonomy" id="57060"/>
    <lineage>
        <taxon>Eukaryota</taxon>
        <taxon>Metazoa</taxon>
        <taxon>Chordata</taxon>
        <taxon>Craniata</taxon>
        <taxon>Vertebrata</taxon>
        <taxon>Euteleostomi</taxon>
        <taxon>Amphibia</taxon>
        <taxon>Batrachia</taxon>
        <taxon>Anura</taxon>
        <taxon>Neobatrachia</taxon>
        <taxon>Hyloidea</taxon>
        <taxon>Eleutherodactylidae</taxon>
        <taxon>Eleutherodactylinae</taxon>
        <taxon>Eleutherodactylus</taxon>
        <taxon>Eleutherodactylus</taxon>
    </lineage>
</organism>